<evidence type="ECO:0000256" key="1">
    <source>
        <dbReference type="SAM" id="Phobius"/>
    </source>
</evidence>
<dbReference type="AlphaFoldDB" id="A0A0U5D265"/>
<name>A0A0U5D265_9EURY</name>
<dbReference type="InterPro" id="IPR003338">
    <property type="entry name" value="CDC4_N-term_subdom"/>
</dbReference>
<evidence type="ECO:0000313" key="4">
    <source>
        <dbReference type="Proteomes" id="UP000066737"/>
    </source>
</evidence>
<evidence type="ECO:0000259" key="2">
    <source>
        <dbReference type="SMART" id="SM01073"/>
    </source>
</evidence>
<dbReference type="GeneID" id="32029133"/>
<protein>
    <recommendedName>
        <fullName evidence="2">CDC48 N-terminal subdomain domain-containing protein</fullName>
    </recommendedName>
</protein>
<gene>
    <name evidence="3" type="ORF">HHUB_4176</name>
</gene>
<reference evidence="4" key="1">
    <citation type="journal article" date="2016" name="Environ. Microbiol.">
        <title>The complete genome of a viable archaeum isolated from 123-million-year-old rock salt.</title>
        <authorList>
            <person name="Jaakkola S.T."/>
            <person name="Pfeiffer F."/>
            <person name="Ravantti J.J."/>
            <person name="Guo Q."/>
            <person name="Liu Y."/>
            <person name="Chen X."/>
            <person name="Ma H."/>
            <person name="Yang C."/>
            <person name="Oksanen H.M."/>
            <person name="Bamford D.H."/>
        </authorList>
    </citation>
    <scope>NUCLEOTIDE SEQUENCE</scope>
    <source>
        <strain evidence="4">JI20-1</strain>
        <plasmid evidence="4">Plasmid pSTJ001</plasmid>
    </source>
</reference>
<dbReference type="RefSeq" id="WP_082687272.1">
    <property type="nucleotide sequence ID" value="NZ_LN831303.1"/>
</dbReference>
<proteinExistence type="predicted"/>
<dbReference type="Proteomes" id="UP000066737">
    <property type="component" value="Plasmid pSTJ001"/>
</dbReference>
<keyword evidence="4" id="KW-1185">Reference proteome</keyword>
<feature type="domain" description="CDC48 N-terminal subdomain" evidence="2">
    <location>
        <begin position="203"/>
        <end position="288"/>
    </location>
</feature>
<dbReference type="Gene3D" id="2.40.40.20">
    <property type="match status" value="2"/>
</dbReference>
<dbReference type="KEGG" id="hhb:Hhub_4176"/>
<sequence length="360" mass="40318">MLGNAIVLPPSMFKEMNVDPYCYIRARYENGESGKILYAIPFSSDYKGDSKVVAISTNLMKGINPDLEVKDKIKIEPIDTPCSDSLTVYRPYSDPYQGVCYLDPDVLSKMNIEKGNEVEVYNTQTGGRVKLIADTLFESDQNPEKVRIDLHSRDILDIDFGETVRVRPVVDADDENKSTLIPGVFGKFHDKLLEFFVGSRQVLLRVKQGNDQDEYRGIIRVNESTMGYLGVEENDRLTIEWKGKKESVQCLPTSDDDTEPLTVQVPSTIRDNIEVSNFDGVNVRRDRWYIFQKQISVSLLGILGVVFGTFQIATVTSISGILLEKVGIIGNLLLLLGVSAVLSIPVIWSLLLPVRSEVNN</sequence>
<dbReference type="Pfam" id="PF02359">
    <property type="entry name" value="CDC48_N"/>
    <property type="match status" value="1"/>
</dbReference>
<keyword evidence="1" id="KW-0812">Transmembrane</keyword>
<feature type="transmembrane region" description="Helical" evidence="1">
    <location>
        <begin position="297"/>
        <end position="322"/>
    </location>
</feature>
<dbReference type="OrthoDB" id="350823at2157"/>
<dbReference type="InterPro" id="IPR009010">
    <property type="entry name" value="Asp_de-COase-like_dom_sf"/>
</dbReference>
<geneLocation type="plasmid" evidence="4">
    <name>pSTJ001</name>
</geneLocation>
<keyword evidence="1" id="KW-0472">Membrane</keyword>
<dbReference type="SMART" id="SM01073">
    <property type="entry name" value="CDC48_N"/>
    <property type="match status" value="2"/>
</dbReference>
<feature type="domain" description="CDC48 N-terminal subdomain" evidence="2">
    <location>
        <begin position="85"/>
        <end position="172"/>
    </location>
</feature>
<dbReference type="SUPFAM" id="SSF50692">
    <property type="entry name" value="ADC-like"/>
    <property type="match status" value="2"/>
</dbReference>
<evidence type="ECO:0000313" key="3">
    <source>
        <dbReference type="EMBL" id="CQH63749.1"/>
    </source>
</evidence>
<dbReference type="EMBL" id="LN831303">
    <property type="protein sequence ID" value="CQH63749.1"/>
    <property type="molecule type" value="Genomic_DNA"/>
</dbReference>
<feature type="transmembrane region" description="Helical" evidence="1">
    <location>
        <begin position="328"/>
        <end position="352"/>
    </location>
</feature>
<accession>A0A0U5D265</accession>
<organism evidence="3 4">
    <name type="scientific">Halobacterium hubeiense</name>
    <dbReference type="NCBI Taxonomy" id="1407499"/>
    <lineage>
        <taxon>Archaea</taxon>
        <taxon>Methanobacteriati</taxon>
        <taxon>Methanobacteriota</taxon>
        <taxon>Stenosarchaea group</taxon>
        <taxon>Halobacteria</taxon>
        <taxon>Halobacteriales</taxon>
        <taxon>Halobacteriaceae</taxon>
        <taxon>Halobacterium</taxon>
    </lineage>
</organism>
<keyword evidence="1" id="KW-1133">Transmembrane helix</keyword>